<gene>
    <name evidence="1" type="ORF">MtrDRAFT_AC157506g45v2</name>
</gene>
<reference evidence="1" key="1">
    <citation type="submission" date="2005-04" db="EMBL/GenBank/DDBJ databases">
        <authorList>
            <person name="Town C.D."/>
        </authorList>
    </citation>
    <scope>NUCLEOTIDE SEQUENCE</scope>
</reference>
<organism evidence="1">
    <name type="scientific">Medicago truncatula</name>
    <name type="common">Barrel medic</name>
    <name type="synonym">Medicago tribuloides</name>
    <dbReference type="NCBI Taxonomy" id="3880"/>
    <lineage>
        <taxon>Eukaryota</taxon>
        <taxon>Viridiplantae</taxon>
        <taxon>Streptophyta</taxon>
        <taxon>Embryophyta</taxon>
        <taxon>Tracheophyta</taxon>
        <taxon>Spermatophyta</taxon>
        <taxon>Magnoliopsida</taxon>
        <taxon>eudicotyledons</taxon>
        <taxon>Gunneridae</taxon>
        <taxon>Pentapetalae</taxon>
        <taxon>rosids</taxon>
        <taxon>fabids</taxon>
        <taxon>Fabales</taxon>
        <taxon>Fabaceae</taxon>
        <taxon>Papilionoideae</taxon>
        <taxon>50 kb inversion clade</taxon>
        <taxon>NPAAA clade</taxon>
        <taxon>Hologalegina</taxon>
        <taxon>IRL clade</taxon>
        <taxon>Trifolieae</taxon>
        <taxon>Medicago</taxon>
    </lineage>
</organism>
<dbReference type="AlphaFoldDB" id="A2Q4N2"/>
<name>A2Q4N2_MEDTR</name>
<accession>A2Q4N2</accession>
<sequence>MFGVVSYELVSLFAAEQDGVSVLVCQSLFLTNPGCQMVSLSMETSREASMFVISKS</sequence>
<dbReference type="EMBL" id="AC157506">
    <property type="protein sequence ID" value="ABN08582.1"/>
    <property type="molecule type" value="Genomic_DNA"/>
</dbReference>
<proteinExistence type="predicted"/>
<evidence type="ECO:0000313" key="1">
    <source>
        <dbReference type="EMBL" id="ABN08582.1"/>
    </source>
</evidence>
<reference evidence="1" key="2">
    <citation type="submission" date="2007-03" db="EMBL/GenBank/DDBJ databases">
        <authorList>
            <consortium name="The International Medicago Genome Annotation Group"/>
        </authorList>
    </citation>
    <scope>NUCLEOTIDE SEQUENCE</scope>
</reference>
<protein>
    <submittedName>
        <fullName evidence="1">Uncharacterized protein</fullName>
    </submittedName>
</protein>